<protein>
    <submittedName>
        <fullName evidence="3">Uncharacterized protein</fullName>
    </submittedName>
</protein>
<feature type="region of interest" description="Disordered" evidence="2">
    <location>
        <begin position="469"/>
        <end position="509"/>
    </location>
</feature>
<name>A0A146K823_9EUKA</name>
<evidence type="ECO:0000313" key="3">
    <source>
        <dbReference type="EMBL" id="JAP91701.1"/>
    </source>
</evidence>
<dbReference type="EMBL" id="GDID01004905">
    <property type="protein sequence ID" value="JAP91701.1"/>
    <property type="molecule type" value="Transcribed_RNA"/>
</dbReference>
<feature type="region of interest" description="Disordered" evidence="2">
    <location>
        <begin position="586"/>
        <end position="632"/>
    </location>
</feature>
<feature type="region of interest" description="Disordered" evidence="2">
    <location>
        <begin position="313"/>
        <end position="345"/>
    </location>
</feature>
<feature type="compositionally biased region" description="Basic residues" evidence="2">
    <location>
        <begin position="333"/>
        <end position="345"/>
    </location>
</feature>
<organism evidence="3">
    <name type="scientific">Trepomonas sp. PC1</name>
    <dbReference type="NCBI Taxonomy" id="1076344"/>
    <lineage>
        <taxon>Eukaryota</taxon>
        <taxon>Metamonada</taxon>
        <taxon>Diplomonadida</taxon>
        <taxon>Hexamitidae</taxon>
        <taxon>Hexamitinae</taxon>
        <taxon>Trepomonas</taxon>
    </lineage>
</organism>
<evidence type="ECO:0000256" key="2">
    <source>
        <dbReference type="SAM" id="MobiDB-lite"/>
    </source>
</evidence>
<accession>A0A146K823</accession>
<evidence type="ECO:0000256" key="1">
    <source>
        <dbReference type="SAM" id="Coils"/>
    </source>
</evidence>
<keyword evidence="1" id="KW-0175">Coiled coil</keyword>
<feature type="compositionally biased region" description="Polar residues" evidence="2">
    <location>
        <begin position="497"/>
        <end position="509"/>
    </location>
</feature>
<feature type="coiled-coil region" evidence="1">
    <location>
        <begin position="179"/>
        <end position="206"/>
    </location>
</feature>
<reference evidence="3" key="1">
    <citation type="submission" date="2015-07" db="EMBL/GenBank/DDBJ databases">
        <title>Adaptation to a free-living lifestyle via gene acquisitions in the diplomonad Trepomonas sp. PC1.</title>
        <authorList>
            <person name="Xu F."/>
            <person name="Jerlstrom-Hultqvist J."/>
            <person name="Kolisko M."/>
            <person name="Simpson A.G.B."/>
            <person name="Roger A.J."/>
            <person name="Svard S.G."/>
            <person name="Andersson J.O."/>
        </authorList>
    </citation>
    <scope>NUCLEOTIDE SEQUENCE</scope>
    <source>
        <strain evidence="3">PC1</strain>
    </source>
</reference>
<feature type="region of interest" description="Disordered" evidence="2">
    <location>
        <begin position="358"/>
        <end position="389"/>
    </location>
</feature>
<sequence>PEFKDFTELVDQTQQMMLMQIQEGISNSFNMLQNEISKRKLYVMFEKILECDPFTDHEHPKDILPIYKDFIDQAQKRCLAGVLPALAVQINKMRNWVFSMVPQHYQKLLTEIKESNIGIITKLTEENQKYLQKEHDISNKLKRVIKQLNYAIEQKNFSQLYKADIEQADMTKLYAMNTNQQEQTLLEQLEGQIKQFQLKIIDMQKKQVQPKKVDRECQANFIQKEIVMDTSNYDQLFTLVEKCFLQGEIGELHSFFQHQSKNEDKKWLDKYVSYQFQSLHSLTKTHEEVSTSEKSSKALDLMKKTKKISHEKSLLNEELSQQSDYQPVQYEPKKHKQPKHKKKVHKITIPQILGQEQRSFQSLESESEEQSMQNEEHVSRTQSRQTLSKAELKKVEKQILDQQANLNRQSSVDIQIELEEFQAEIPKQEVIQIDQEMFKSPDLQRSVIGQLQIDKTKQIIDLSVSQPQKLANSSSNGQIKQTQVQSQKQSQIKQKSPMTKHQGQVSKIQKPNVSFEELNERMAQNDHKTISTNELSVNPAPPAPQKQIQPQIPEEAEVQNSMFQEVDQVNTKLILQERLAKQKLMQEKRKHKMLKQKENDARPTDFSDPPSSDASFAYQEEENENETKPTLDDYQEVRNVVEAKRQLKQQKVYFQRRDVKPEAELGAVEEDFKISPSLQPRILKPLNVSQINLDSKLSIDMLLSSHRASNQKQKCAKCGKKLLQADFGQNFPSNDKIDFSCQKDQILQQEEEEEDFQQQTPIVPIKTPEGVICIEDAQGLIRPVINQLNLVYQQKRFYQIENGKFTPLKENEVAELLLSQRNQREFVKEFIFKLNRFQQGDFAEFKLKPLQVEEGLDFGCQTTESFVLSRKMKFKTQGDKFIKYKRGEAGIVVVPM</sequence>
<feature type="compositionally biased region" description="Low complexity" evidence="2">
    <location>
        <begin position="478"/>
        <end position="496"/>
    </location>
</feature>
<feature type="non-terminal residue" evidence="3">
    <location>
        <position position="1"/>
    </location>
</feature>
<feature type="compositionally biased region" description="Low complexity" evidence="2">
    <location>
        <begin position="606"/>
        <end position="617"/>
    </location>
</feature>
<gene>
    <name evidence="3" type="ORF">TPC1_16604</name>
</gene>
<proteinExistence type="predicted"/>
<dbReference type="AlphaFoldDB" id="A0A146K823"/>
<feature type="compositionally biased region" description="Basic and acidic residues" evidence="2">
    <location>
        <begin position="595"/>
        <end position="605"/>
    </location>
</feature>